<dbReference type="AlphaFoldDB" id="A0A975A188"/>
<evidence type="ECO:0008006" key="4">
    <source>
        <dbReference type="Google" id="ProtNLM"/>
    </source>
</evidence>
<evidence type="ECO:0000313" key="2">
    <source>
        <dbReference type="EMBL" id="QSE97601.1"/>
    </source>
</evidence>
<keyword evidence="3" id="KW-1185">Reference proteome</keyword>
<dbReference type="RefSeq" id="WP_205722110.1">
    <property type="nucleotide sequence ID" value="NZ_CP070608.1"/>
</dbReference>
<organism evidence="2 3">
    <name type="scientific">Fulvivirga lutea</name>
    <dbReference type="NCBI Taxonomy" id="2810512"/>
    <lineage>
        <taxon>Bacteria</taxon>
        <taxon>Pseudomonadati</taxon>
        <taxon>Bacteroidota</taxon>
        <taxon>Cytophagia</taxon>
        <taxon>Cytophagales</taxon>
        <taxon>Fulvivirgaceae</taxon>
        <taxon>Fulvivirga</taxon>
    </lineage>
</organism>
<dbReference type="KEGG" id="fuv:JR347_00495"/>
<name>A0A975A188_9BACT</name>
<sequence>MKRILAVVLALFVAGTVASAQSYTFKVLANKGNNKVKSGADWESLKTGASLNSTDELEVSSDAYLGLVHSSGKTLELKEAGVHKVSDLASRINTGGSSVASKYADFVLSKMSAEGKKNRLSATGAVHRGSNDAIKVFMPSSVGVFNDKAIVRWDSLENASTYMVTLKNMFDDVLLSIETNDPNVEIDLTNDKIAKENVILLSVANKADESVKSGTYAMKKLPSADAEKVKASLNSLMSDVNQESALNKYILAGFYEENNLLVDAMTSYEEAMKLAPEVNSYREAYIDFLLRNRLGGE</sequence>
<protein>
    <recommendedName>
        <fullName evidence="4">Tetratricopeptide repeat protein</fullName>
    </recommendedName>
</protein>
<feature type="chain" id="PRO_5037306803" description="Tetratricopeptide repeat protein" evidence="1">
    <location>
        <begin position="21"/>
        <end position="297"/>
    </location>
</feature>
<accession>A0A975A188</accession>
<dbReference type="EMBL" id="CP070608">
    <property type="protein sequence ID" value="QSE97601.1"/>
    <property type="molecule type" value="Genomic_DNA"/>
</dbReference>
<feature type="signal peptide" evidence="1">
    <location>
        <begin position="1"/>
        <end position="20"/>
    </location>
</feature>
<dbReference type="Proteomes" id="UP000662783">
    <property type="component" value="Chromosome"/>
</dbReference>
<evidence type="ECO:0000256" key="1">
    <source>
        <dbReference type="SAM" id="SignalP"/>
    </source>
</evidence>
<keyword evidence="1" id="KW-0732">Signal</keyword>
<proteinExistence type="predicted"/>
<evidence type="ECO:0000313" key="3">
    <source>
        <dbReference type="Proteomes" id="UP000662783"/>
    </source>
</evidence>
<reference evidence="2" key="1">
    <citation type="submission" date="2021-02" db="EMBL/GenBank/DDBJ databases">
        <title>Fulvivirga sp. S481 isolated from sea water.</title>
        <authorList>
            <person name="Bae S.S."/>
            <person name="Baek K."/>
        </authorList>
    </citation>
    <scope>NUCLEOTIDE SEQUENCE</scope>
    <source>
        <strain evidence="2">S481</strain>
    </source>
</reference>
<gene>
    <name evidence="2" type="ORF">JR347_00495</name>
</gene>